<dbReference type="eggNOG" id="KOG1771">
    <property type="taxonomic scope" value="Eukaryota"/>
</dbReference>
<dbReference type="EMBL" id="KE007230">
    <property type="protein sequence ID" value="EOR01573.1"/>
    <property type="molecule type" value="Genomic_DNA"/>
</dbReference>
<dbReference type="RefSeq" id="XP_009267835.1">
    <property type="nucleotide sequence ID" value="XM_009269560.1"/>
</dbReference>
<evidence type="ECO:0000313" key="12">
    <source>
        <dbReference type="EMBL" id="EOR01573.1"/>
    </source>
</evidence>
<evidence type="ECO:0000256" key="4">
    <source>
        <dbReference type="ARBA" id="ARBA00022679"/>
    </source>
</evidence>
<evidence type="ECO:0000256" key="9">
    <source>
        <dbReference type="ARBA" id="ARBA00024708"/>
    </source>
</evidence>
<evidence type="ECO:0000256" key="8">
    <source>
        <dbReference type="ARBA" id="ARBA00023136"/>
    </source>
</evidence>
<dbReference type="AlphaFoldDB" id="R9AHA1"/>
<comment type="similarity">
    <text evidence="2">Belongs to the glycosyltransferase 22 family. PIGB subfamily.</text>
</comment>
<dbReference type="STRING" id="1299270.R9AHA1"/>
<keyword evidence="11" id="KW-0732">Signal</keyword>
<dbReference type="Pfam" id="PF03901">
    <property type="entry name" value="Glyco_transf_22"/>
    <property type="match status" value="1"/>
</dbReference>
<organism evidence="12 13">
    <name type="scientific">Wallemia ichthyophaga (strain EXF-994 / CBS 113033)</name>
    <dbReference type="NCBI Taxonomy" id="1299270"/>
    <lineage>
        <taxon>Eukaryota</taxon>
        <taxon>Fungi</taxon>
        <taxon>Dikarya</taxon>
        <taxon>Basidiomycota</taxon>
        <taxon>Wallemiomycotina</taxon>
        <taxon>Wallemiomycetes</taxon>
        <taxon>Wallemiales</taxon>
        <taxon>Wallemiaceae</taxon>
        <taxon>Wallemia</taxon>
    </lineage>
</organism>
<evidence type="ECO:0000256" key="10">
    <source>
        <dbReference type="RuleBase" id="RU363075"/>
    </source>
</evidence>
<comment type="function">
    <text evidence="9">Mannosyltransferase involved in glycosylphosphatidylinositol-anchor biosynthesis. Transfers the third mannose to Man2-GlcN-acyl-PI during GPI precursor assembly.</text>
</comment>
<dbReference type="EC" id="2.4.1.-" evidence="10"/>
<evidence type="ECO:0000256" key="6">
    <source>
        <dbReference type="ARBA" id="ARBA00022824"/>
    </source>
</evidence>
<evidence type="ECO:0000256" key="7">
    <source>
        <dbReference type="ARBA" id="ARBA00022989"/>
    </source>
</evidence>
<accession>R9AHA1</accession>
<dbReference type="Proteomes" id="UP000014064">
    <property type="component" value="Unassembled WGS sequence"/>
</dbReference>
<keyword evidence="7" id="KW-1133">Transmembrane helix</keyword>
<dbReference type="GeneID" id="20377311"/>
<sequence>MLIVILLLRLILSLSTRTYFQPDEYFQSLEVAHWMRYGFGYLTWEWENRIRSVAYPAIYAVGYTLGDWANIPVQVTPKILNALFAAIQDIALIAFMRREYGNEKAMSYTLLAFTNVYDLYTRHRSLSNTAEAALTSVALFYWPFRRSSRGQQIPVNQVAGGDIFSGGNTPDQRTHMDTPSG</sequence>
<evidence type="ECO:0000256" key="3">
    <source>
        <dbReference type="ARBA" id="ARBA00022676"/>
    </source>
</evidence>
<evidence type="ECO:0000256" key="11">
    <source>
        <dbReference type="SAM" id="SignalP"/>
    </source>
</evidence>
<dbReference type="HOGENOM" id="CLU_1490125_0_0_1"/>
<keyword evidence="13" id="KW-1185">Reference proteome</keyword>
<keyword evidence="8" id="KW-0472">Membrane</keyword>
<dbReference type="GO" id="GO:0000026">
    <property type="term" value="F:alpha-1,2-mannosyltransferase activity"/>
    <property type="evidence" value="ECO:0007669"/>
    <property type="project" value="TreeGrafter"/>
</dbReference>
<dbReference type="GO" id="GO:0006506">
    <property type="term" value="P:GPI anchor biosynthetic process"/>
    <property type="evidence" value="ECO:0007669"/>
    <property type="project" value="TreeGrafter"/>
</dbReference>
<dbReference type="KEGG" id="wic:J056_004359"/>
<dbReference type="InterPro" id="IPR005599">
    <property type="entry name" value="GPI_mannosylTrfase"/>
</dbReference>
<protein>
    <recommendedName>
        <fullName evidence="10">Mannosyltransferase</fullName>
        <ecNumber evidence="10">2.4.1.-</ecNumber>
    </recommendedName>
</protein>
<evidence type="ECO:0000313" key="13">
    <source>
        <dbReference type="Proteomes" id="UP000014064"/>
    </source>
</evidence>
<dbReference type="OrthoDB" id="416834at2759"/>
<evidence type="ECO:0000256" key="5">
    <source>
        <dbReference type="ARBA" id="ARBA00022692"/>
    </source>
</evidence>
<name>R9AHA1_WALI9</name>
<evidence type="ECO:0000256" key="2">
    <source>
        <dbReference type="ARBA" id="ARBA00006065"/>
    </source>
</evidence>
<keyword evidence="6 10" id="KW-0256">Endoplasmic reticulum</keyword>
<keyword evidence="3 10" id="KW-0328">Glycosyltransferase</keyword>
<dbReference type="PANTHER" id="PTHR22760:SF4">
    <property type="entry name" value="GPI MANNOSYLTRANSFERASE 3"/>
    <property type="match status" value="1"/>
</dbReference>
<reference evidence="13" key="1">
    <citation type="journal article" date="2013" name="BMC Genomics">
        <title>Genome and transcriptome sequencing of the halophilic fungus Wallemia ichthyophaga: haloadaptations present and absent.</title>
        <authorList>
            <person name="Zajc J."/>
            <person name="Liu Y."/>
            <person name="Dai W."/>
            <person name="Yang Z."/>
            <person name="Hu J."/>
            <person name="Gostincar C."/>
            <person name="Gunde-Cimerman N."/>
        </authorList>
    </citation>
    <scope>NUCLEOTIDE SEQUENCE [LARGE SCALE GENOMIC DNA]</scope>
    <source>
        <strain evidence="13">EXF-994 / CBS 113033</strain>
    </source>
</reference>
<dbReference type="PANTHER" id="PTHR22760">
    <property type="entry name" value="GLYCOSYLTRANSFERASE"/>
    <property type="match status" value="1"/>
</dbReference>
<keyword evidence="4 12" id="KW-0808">Transferase</keyword>
<feature type="chain" id="PRO_5012429584" description="Mannosyltransferase" evidence="11">
    <location>
        <begin position="16"/>
        <end position="181"/>
    </location>
</feature>
<comment type="subcellular location">
    <subcellularLocation>
        <location evidence="1 10">Endoplasmic reticulum membrane</location>
        <topology evidence="1 10">Multi-pass membrane protein</topology>
    </subcellularLocation>
</comment>
<gene>
    <name evidence="12" type="ORF">J056_004359</name>
</gene>
<proteinExistence type="inferred from homology"/>
<evidence type="ECO:0000256" key="1">
    <source>
        <dbReference type="ARBA" id="ARBA00004477"/>
    </source>
</evidence>
<feature type="signal peptide" evidence="11">
    <location>
        <begin position="1"/>
        <end position="15"/>
    </location>
</feature>
<dbReference type="GO" id="GO:0005789">
    <property type="term" value="C:endoplasmic reticulum membrane"/>
    <property type="evidence" value="ECO:0007669"/>
    <property type="project" value="UniProtKB-SubCell"/>
</dbReference>
<keyword evidence="5" id="KW-0812">Transmembrane</keyword>